<dbReference type="InterPro" id="IPR036388">
    <property type="entry name" value="WH-like_DNA-bd_sf"/>
</dbReference>
<dbReference type="InterPro" id="IPR000281">
    <property type="entry name" value="HTH_RpiR"/>
</dbReference>
<reference evidence="6 7" key="1">
    <citation type="submission" date="2017-03" db="EMBL/GenBank/DDBJ databases">
        <authorList>
            <person name="Afonso C.L."/>
            <person name="Miller P.J."/>
            <person name="Scott M.A."/>
            <person name="Spackman E."/>
            <person name="Goraichik I."/>
            <person name="Dimitrov K.M."/>
            <person name="Suarez D.L."/>
            <person name="Swayne D.E."/>
        </authorList>
    </citation>
    <scope>NUCLEOTIDE SEQUENCE [LARGE SCALE GENOMIC DNA]</scope>
    <source>
        <strain evidence="6 7">Mu101</strain>
    </source>
</reference>
<protein>
    <submittedName>
        <fullName evidence="6">Transcriptional regulator, RpiR family</fullName>
    </submittedName>
</protein>
<dbReference type="SUPFAM" id="SSF46689">
    <property type="entry name" value="Homeodomain-like"/>
    <property type="match status" value="1"/>
</dbReference>
<dbReference type="InterPro" id="IPR009057">
    <property type="entry name" value="Homeodomain-like_sf"/>
</dbReference>
<dbReference type="GO" id="GO:0097367">
    <property type="term" value="F:carbohydrate derivative binding"/>
    <property type="evidence" value="ECO:0007669"/>
    <property type="project" value="InterPro"/>
</dbReference>
<dbReference type="Pfam" id="PF01418">
    <property type="entry name" value="HTH_6"/>
    <property type="match status" value="1"/>
</dbReference>
<proteinExistence type="predicted"/>
<dbReference type="CDD" id="cd05013">
    <property type="entry name" value="SIS_RpiR"/>
    <property type="match status" value="1"/>
</dbReference>
<dbReference type="PANTHER" id="PTHR30514">
    <property type="entry name" value="GLUCOKINASE"/>
    <property type="match status" value="1"/>
</dbReference>
<dbReference type="OrthoDB" id="370421at2"/>
<dbReference type="GO" id="GO:0003677">
    <property type="term" value="F:DNA binding"/>
    <property type="evidence" value="ECO:0007669"/>
    <property type="project" value="UniProtKB-KW"/>
</dbReference>
<dbReference type="InterPro" id="IPR046348">
    <property type="entry name" value="SIS_dom_sf"/>
</dbReference>
<keyword evidence="1" id="KW-0805">Transcription regulation</keyword>
<dbReference type="Pfam" id="PF01380">
    <property type="entry name" value="SIS"/>
    <property type="match status" value="1"/>
</dbReference>
<evidence type="ECO:0000259" key="5">
    <source>
        <dbReference type="PROSITE" id="PS51464"/>
    </source>
</evidence>
<evidence type="ECO:0000256" key="1">
    <source>
        <dbReference type="ARBA" id="ARBA00023015"/>
    </source>
</evidence>
<keyword evidence="3" id="KW-0804">Transcription</keyword>
<dbReference type="InterPro" id="IPR047640">
    <property type="entry name" value="RpiR-like"/>
</dbReference>
<feature type="domain" description="SIS" evidence="5">
    <location>
        <begin position="133"/>
        <end position="274"/>
    </location>
</feature>
<dbReference type="EMBL" id="FXZA01000052">
    <property type="protein sequence ID" value="SMY00993.1"/>
    <property type="molecule type" value="Genomic_DNA"/>
</dbReference>
<feature type="domain" description="HTH rpiR-type" evidence="4">
    <location>
        <begin position="11"/>
        <end position="87"/>
    </location>
</feature>
<dbReference type="InterPro" id="IPR035472">
    <property type="entry name" value="RpiR-like_SIS"/>
</dbReference>
<dbReference type="Gene3D" id="3.40.50.10490">
    <property type="entry name" value="Glucose-6-phosphate isomerase like protein, domain 1"/>
    <property type="match status" value="1"/>
</dbReference>
<accession>A0A2H1KMG8</accession>
<name>A0A2H1KMG8_BRELN</name>
<dbReference type="Gene3D" id="1.10.10.10">
    <property type="entry name" value="Winged helix-like DNA-binding domain superfamily/Winged helix DNA-binding domain"/>
    <property type="match status" value="1"/>
</dbReference>
<gene>
    <name evidence="6" type="ORF">BLIN101_03481</name>
</gene>
<evidence type="ECO:0000256" key="3">
    <source>
        <dbReference type="ARBA" id="ARBA00023163"/>
    </source>
</evidence>
<dbReference type="PROSITE" id="PS51464">
    <property type="entry name" value="SIS"/>
    <property type="match status" value="1"/>
</dbReference>
<dbReference type="SUPFAM" id="SSF53697">
    <property type="entry name" value="SIS domain"/>
    <property type="match status" value="1"/>
</dbReference>
<keyword evidence="2" id="KW-0238">DNA-binding</keyword>
<evidence type="ECO:0000313" key="7">
    <source>
        <dbReference type="Proteomes" id="UP000234498"/>
    </source>
</evidence>
<dbReference type="AlphaFoldDB" id="A0A2H1KMG8"/>
<dbReference type="PROSITE" id="PS51071">
    <property type="entry name" value="HTH_RPIR"/>
    <property type="match status" value="1"/>
</dbReference>
<dbReference type="GO" id="GO:1901135">
    <property type="term" value="P:carbohydrate derivative metabolic process"/>
    <property type="evidence" value="ECO:0007669"/>
    <property type="project" value="InterPro"/>
</dbReference>
<dbReference type="InterPro" id="IPR001347">
    <property type="entry name" value="SIS_dom"/>
</dbReference>
<evidence type="ECO:0000256" key="2">
    <source>
        <dbReference type="ARBA" id="ARBA00023125"/>
    </source>
</evidence>
<dbReference type="PANTHER" id="PTHR30514:SF18">
    <property type="entry name" value="RPIR-FAMILY TRANSCRIPTIONAL REGULATOR"/>
    <property type="match status" value="1"/>
</dbReference>
<evidence type="ECO:0000259" key="4">
    <source>
        <dbReference type="PROSITE" id="PS51071"/>
    </source>
</evidence>
<dbReference type="RefSeq" id="WP_101596926.1">
    <property type="nucleotide sequence ID" value="NZ_FXZA01000052.1"/>
</dbReference>
<dbReference type="Proteomes" id="UP000234498">
    <property type="component" value="Unassembled WGS sequence"/>
</dbReference>
<organism evidence="6 7">
    <name type="scientific">Brevibacterium linens</name>
    <dbReference type="NCBI Taxonomy" id="1703"/>
    <lineage>
        <taxon>Bacteria</taxon>
        <taxon>Bacillati</taxon>
        <taxon>Actinomycetota</taxon>
        <taxon>Actinomycetes</taxon>
        <taxon>Micrococcales</taxon>
        <taxon>Brevibacteriaceae</taxon>
        <taxon>Brevibacterium</taxon>
    </lineage>
</organism>
<dbReference type="GO" id="GO:0003700">
    <property type="term" value="F:DNA-binding transcription factor activity"/>
    <property type="evidence" value="ECO:0007669"/>
    <property type="project" value="InterPro"/>
</dbReference>
<evidence type="ECO:0000313" key="6">
    <source>
        <dbReference type="EMBL" id="SMY00993.1"/>
    </source>
</evidence>
<sequence>MQKVPPPKSYAELSTILREQLSDLPKGQQRIATVLLSDPEGTAFRTIAQTAEAAEVHQSSLVRFATALGLKGYPALVALCREYLSDQAHLVRRFERAATHSSTESLMSSVLDHEQQNLSRTFARIEHHDWERAVEHLSSSPAVHVMGMRKCLSAAQLLSYLLHLVRPDVHLLASSAGMLVDEIRDLKPGDTFVGISLRRYTADTVRTFLEAKRRGLTTIALTDNPTSPLAEADITFFVDSQGVHILRSMSAFVSLVQTLATAVAFSQGAESRSELNLDEELLQSMNIYWDG</sequence>